<organism evidence="2 3">
    <name type="scientific">Pseudonocardia thermophila</name>
    <dbReference type="NCBI Taxonomy" id="1848"/>
    <lineage>
        <taxon>Bacteria</taxon>
        <taxon>Bacillati</taxon>
        <taxon>Actinomycetota</taxon>
        <taxon>Actinomycetes</taxon>
        <taxon>Pseudonocardiales</taxon>
        <taxon>Pseudonocardiaceae</taxon>
        <taxon>Pseudonocardia</taxon>
    </lineage>
</organism>
<dbReference type="STRING" id="1848.SAMN05443637_117147"/>
<reference evidence="2 3" key="1">
    <citation type="submission" date="2016-11" db="EMBL/GenBank/DDBJ databases">
        <authorList>
            <person name="Jaros S."/>
            <person name="Januszkiewicz K."/>
            <person name="Wedrychowicz H."/>
        </authorList>
    </citation>
    <scope>NUCLEOTIDE SEQUENCE [LARGE SCALE GENOMIC DNA]</scope>
    <source>
        <strain evidence="2 3">DSM 43832</strain>
    </source>
</reference>
<dbReference type="Gene3D" id="2.120.10.30">
    <property type="entry name" value="TolB, C-terminal domain"/>
    <property type="match status" value="1"/>
</dbReference>
<protein>
    <submittedName>
        <fullName evidence="2">Gluconolactonase</fullName>
    </submittedName>
</protein>
<dbReference type="AlphaFoldDB" id="A0A1M6XQN8"/>
<dbReference type="InterPro" id="IPR013658">
    <property type="entry name" value="SGL"/>
</dbReference>
<evidence type="ECO:0000259" key="1">
    <source>
        <dbReference type="Pfam" id="PF08450"/>
    </source>
</evidence>
<dbReference type="OrthoDB" id="2633250at2"/>
<proteinExistence type="predicted"/>
<dbReference type="InterPro" id="IPR011042">
    <property type="entry name" value="6-blade_b-propeller_TolB-like"/>
</dbReference>
<dbReference type="EMBL" id="FRAP01000017">
    <property type="protein sequence ID" value="SHL08233.1"/>
    <property type="molecule type" value="Genomic_DNA"/>
</dbReference>
<evidence type="ECO:0000313" key="3">
    <source>
        <dbReference type="Proteomes" id="UP000184363"/>
    </source>
</evidence>
<keyword evidence="3" id="KW-1185">Reference proteome</keyword>
<dbReference type="Proteomes" id="UP000184363">
    <property type="component" value="Unassembled WGS sequence"/>
</dbReference>
<feature type="domain" description="SMP-30/Gluconolactonase/LRE-like region" evidence="1">
    <location>
        <begin position="33"/>
        <end position="291"/>
    </location>
</feature>
<dbReference type="RefSeq" id="WP_084755551.1">
    <property type="nucleotide sequence ID" value="NZ_CALGVN010000041.1"/>
</dbReference>
<dbReference type="PANTHER" id="PTHR47572:SF5">
    <property type="entry name" value="BLR2277 PROTEIN"/>
    <property type="match status" value="1"/>
</dbReference>
<accession>A0A1M6XQN8</accession>
<dbReference type="Pfam" id="PF08450">
    <property type="entry name" value="SGL"/>
    <property type="match status" value="1"/>
</dbReference>
<evidence type="ECO:0000313" key="2">
    <source>
        <dbReference type="EMBL" id="SHL08233.1"/>
    </source>
</evidence>
<dbReference type="PANTHER" id="PTHR47572">
    <property type="entry name" value="LIPOPROTEIN-RELATED"/>
    <property type="match status" value="1"/>
</dbReference>
<gene>
    <name evidence="2" type="ORF">SAMN05443637_117147</name>
</gene>
<dbReference type="SUPFAM" id="SSF63829">
    <property type="entry name" value="Calcium-dependent phosphotriesterase"/>
    <property type="match status" value="1"/>
</dbReference>
<name>A0A1M6XQN8_PSETH</name>
<dbReference type="InterPro" id="IPR051262">
    <property type="entry name" value="SMP-30/CGR1_Lactonase"/>
</dbReference>
<sequence length="313" mass="32454">MSAAAPSPVRPWPAPPEFLELRDVRVLAEGLAFPEGPVVLDDGSVAFVQLRGGCVSRVAPDGTLSTLAEVPGEPNGAALGPDGALYLCNRGHGAPAGIQRVDIARGSVEELYTECAGEPFVSPNDLVFDAAGGFWFTDLGGGALYYALPDGSRVERMIDDAITPNGVGISPDGSSLYWAQTQTRQVMRRRLAAPGVLVPSPGYGIAPLIRKGGSDEDGLVVGLPNGQELDSLAIEEGGAVCVGTLLESGITVVDPDGTVLEKHLLPPALADGAVTNICFGGPGMTTAYLTLSLTGRVISCRWPRPGLRLPFQA</sequence>